<dbReference type="RefSeq" id="WP_012871483.1">
    <property type="nucleotide sequence ID" value="NC_013523.1"/>
</dbReference>
<dbReference type="SUPFAM" id="SSF53187">
    <property type="entry name" value="Zn-dependent exopeptidases"/>
    <property type="match status" value="1"/>
</dbReference>
<dbReference type="InterPro" id="IPR050072">
    <property type="entry name" value="Peptidase_M20A"/>
</dbReference>
<evidence type="ECO:0000313" key="7">
    <source>
        <dbReference type="Proteomes" id="UP000002027"/>
    </source>
</evidence>
<dbReference type="eggNOG" id="COG0624">
    <property type="taxonomic scope" value="Bacteria"/>
</dbReference>
<dbReference type="Gene3D" id="3.40.630.10">
    <property type="entry name" value="Zn peptidases"/>
    <property type="match status" value="1"/>
</dbReference>
<dbReference type="InterPro" id="IPR002933">
    <property type="entry name" value="Peptidase_M20"/>
</dbReference>
<comment type="cofactor">
    <cofactor evidence="1">
        <name>Zn(2+)</name>
        <dbReference type="ChEBI" id="CHEBI:29105"/>
    </cofactor>
</comment>
<accession>D1C2G9</accession>
<protein>
    <submittedName>
        <fullName evidence="6">Peptidase M20</fullName>
    </submittedName>
</protein>
<organism evidence="6 7">
    <name type="scientific">Sphaerobacter thermophilus (strain ATCC 49802 / DSM 20745 / KCCM 41009 / NCIMB 13125 / S 6022)</name>
    <dbReference type="NCBI Taxonomy" id="479434"/>
    <lineage>
        <taxon>Bacteria</taxon>
        <taxon>Pseudomonadati</taxon>
        <taxon>Thermomicrobiota</taxon>
        <taxon>Thermomicrobia</taxon>
        <taxon>Sphaerobacterales</taxon>
        <taxon>Sphaerobacterineae</taxon>
        <taxon>Sphaerobacteraceae</taxon>
        <taxon>Sphaerobacter</taxon>
    </lineage>
</organism>
<dbReference type="Pfam" id="PF01546">
    <property type="entry name" value="Peptidase_M20"/>
    <property type="match status" value="1"/>
</dbReference>
<proteinExistence type="predicted"/>
<dbReference type="InParanoid" id="D1C2G9"/>
<dbReference type="InterPro" id="IPR011650">
    <property type="entry name" value="Peptidase_M20_dimer"/>
</dbReference>
<dbReference type="SUPFAM" id="SSF55031">
    <property type="entry name" value="Bacterial exopeptidase dimerisation domain"/>
    <property type="match status" value="1"/>
</dbReference>
<dbReference type="PANTHER" id="PTHR43808:SF17">
    <property type="entry name" value="PEPTIDASE M20"/>
    <property type="match status" value="1"/>
</dbReference>
<dbReference type="AlphaFoldDB" id="D1C2G9"/>
<dbReference type="GO" id="GO:0046872">
    <property type="term" value="F:metal ion binding"/>
    <property type="evidence" value="ECO:0007669"/>
    <property type="project" value="UniProtKB-KW"/>
</dbReference>
<evidence type="ECO:0000313" key="6">
    <source>
        <dbReference type="EMBL" id="ACZ38436.1"/>
    </source>
</evidence>
<keyword evidence="2" id="KW-0479">Metal-binding</keyword>
<gene>
    <name evidence="6" type="ordered locus">Sthe_1000</name>
</gene>
<reference evidence="7" key="1">
    <citation type="submission" date="2009-11" db="EMBL/GenBank/DDBJ databases">
        <title>The complete chromosome 1 of Sphaerobacter thermophilus DSM 20745.</title>
        <authorList>
            <person name="Lucas S."/>
            <person name="Copeland A."/>
            <person name="Lapidus A."/>
            <person name="Glavina del Rio T."/>
            <person name="Dalin E."/>
            <person name="Tice H."/>
            <person name="Bruce D."/>
            <person name="Goodwin L."/>
            <person name="Pitluck S."/>
            <person name="Kyrpides N."/>
            <person name="Mavromatis K."/>
            <person name="Ivanova N."/>
            <person name="Mikhailova N."/>
            <person name="LaButti K.M."/>
            <person name="Clum A."/>
            <person name="Sun H.I."/>
            <person name="Brettin T."/>
            <person name="Detter J.C."/>
            <person name="Han C."/>
            <person name="Larimer F."/>
            <person name="Land M."/>
            <person name="Hauser L."/>
            <person name="Markowitz V."/>
            <person name="Cheng J.F."/>
            <person name="Hugenholtz P."/>
            <person name="Woyke T."/>
            <person name="Wu D."/>
            <person name="Steenblock K."/>
            <person name="Schneider S."/>
            <person name="Pukall R."/>
            <person name="Goeker M."/>
            <person name="Klenk H.P."/>
            <person name="Eisen J.A."/>
        </authorList>
    </citation>
    <scope>NUCLEOTIDE SEQUENCE [LARGE SCALE GENOMIC DNA]</scope>
    <source>
        <strain evidence="7">ATCC 49802 / DSM 20745 / S 6022</strain>
    </source>
</reference>
<evidence type="ECO:0000256" key="2">
    <source>
        <dbReference type="ARBA" id="ARBA00022723"/>
    </source>
</evidence>
<evidence type="ECO:0000259" key="5">
    <source>
        <dbReference type="Pfam" id="PF07687"/>
    </source>
</evidence>
<dbReference type="Proteomes" id="UP000002027">
    <property type="component" value="Chromosome 1"/>
</dbReference>
<dbReference type="HOGENOM" id="CLU_051308_0_0_0"/>
<keyword evidence="4" id="KW-0862">Zinc</keyword>
<dbReference type="PROSITE" id="PS00758">
    <property type="entry name" value="ARGE_DAPE_CPG2_1"/>
    <property type="match status" value="1"/>
</dbReference>
<keyword evidence="3" id="KW-0378">Hydrolase</keyword>
<dbReference type="GO" id="GO:0016787">
    <property type="term" value="F:hydrolase activity"/>
    <property type="evidence" value="ECO:0007669"/>
    <property type="project" value="UniProtKB-KW"/>
</dbReference>
<sequence length="392" mass="41353">MSEWEARLAQLRRLADSLLPRLADLTEQICLIPAPTYHEAERARWVARALEERGLAVEVDDLPNVYARRPGSGRGATLMLAAHTDTVFPPGTPITVERSDGVLTGPGIGDNSLGVAGLLVLVDLLEAAGITTPGDVLLVANVGEEGLGNLRGIKAAVDRFEPELGGVIAVEGHNLGRVTHIAVGSKRIRVTVTGPGGHSWGAFGEPSAIHELAGIVQEISMIPVPLQPKTTYNVGLIEGGVSVNTIAPHASAVIDMRSTDPDRLAWLAQEVTRIVERRRTDRVSTEIEVLGERPAGSVPPSSPLVRLTVEVLEQLGFQPELNASSTDANIPIARGIPAVCVGLSHGVRAHRTDEQIEIAPAAVGLVQLALIAERFVGEAQGTGGVDGERPSQ</sequence>
<evidence type="ECO:0000256" key="1">
    <source>
        <dbReference type="ARBA" id="ARBA00001947"/>
    </source>
</evidence>
<reference evidence="6 7" key="2">
    <citation type="journal article" date="2010" name="Stand. Genomic Sci.">
        <title>Complete genome sequence of Desulfohalobium retbaense type strain (HR(100)).</title>
        <authorList>
            <person name="Spring S."/>
            <person name="Nolan M."/>
            <person name="Lapidus A."/>
            <person name="Glavina Del Rio T."/>
            <person name="Copeland A."/>
            <person name="Tice H."/>
            <person name="Cheng J.F."/>
            <person name="Lucas S."/>
            <person name="Land M."/>
            <person name="Chen F."/>
            <person name="Bruce D."/>
            <person name="Goodwin L."/>
            <person name="Pitluck S."/>
            <person name="Ivanova N."/>
            <person name="Mavromatis K."/>
            <person name="Mikhailova N."/>
            <person name="Pati A."/>
            <person name="Chen A."/>
            <person name="Palaniappan K."/>
            <person name="Hauser L."/>
            <person name="Chang Y.J."/>
            <person name="Jeffries C.D."/>
            <person name="Munk C."/>
            <person name="Kiss H."/>
            <person name="Chain P."/>
            <person name="Han C."/>
            <person name="Brettin T."/>
            <person name="Detter J.C."/>
            <person name="Schuler E."/>
            <person name="Goker M."/>
            <person name="Rohde M."/>
            <person name="Bristow J."/>
            <person name="Eisen J.A."/>
            <person name="Markowitz V."/>
            <person name="Hugenholtz P."/>
            <person name="Kyrpides N.C."/>
            <person name="Klenk H.P."/>
        </authorList>
    </citation>
    <scope>NUCLEOTIDE SEQUENCE [LARGE SCALE GENOMIC DNA]</scope>
    <source>
        <strain evidence="7">ATCC 49802 / DSM 20745 / S 6022</strain>
    </source>
</reference>
<dbReference type="OrthoDB" id="9783294at2"/>
<dbReference type="Pfam" id="PF07687">
    <property type="entry name" value="M20_dimer"/>
    <property type="match status" value="1"/>
</dbReference>
<evidence type="ECO:0000256" key="3">
    <source>
        <dbReference type="ARBA" id="ARBA00022801"/>
    </source>
</evidence>
<dbReference type="STRING" id="479434.Sthe_1000"/>
<feature type="domain" description="Peptidase M20 dimerisation" evidence="5">
    <location>
        <begin position="184"/>
        <end position="277"/>
    </location>
</feature>
<dbReference type="EMBL" id="CP001823">
    <property type="protein sequence ID" value="ACZ38436.1"/>
    <property type="molecule type" value="Genomic_DNA"/>
</dbReference>
<dbReference type="PANTHER" id="PTHR43808">
    <property type="entry name" value="ACETYLORNITHINE DEACETYLASE"/>
    <property type="match status" value="1"/>
</dbReference>
<dbReference type="InterPro" id="IPR036264">
    <property type="entry name" value="Bact_exopeptidase_dim_dom"/>
</dbReference>
<dbReference type="Gene3D" id="3.30.70.360">
    <property type="match status" value="1"/>
</dbReference>
<name>D1C2G9_SPHTD</name>
<dbReference type="InterPro" id="IPR001261">
    <property type="entry name" value="ArgE/DapE_CS"/>
</dbReference>
<dbReference type="KEGG" id="sti:Sthe_1000"/>
<keyword evidence="7" id="KW-1185">Reference proteome</keyword>
<evidence type="ECO:0000256" key="4">
    <source>
        <dbReference type="ARBA" id="ARBA00022833"/>
    </source>
</evidence>